<proteinExistence type="inferred from homology"/>
<dbReference type="PANTHER" id="PTHR46696">
    <property type="entry name" value="P450, PUTATIVE (EUROFUNG)-RELATED"/>
    <property type="match status" value="1"/>
</dbReference>
<dbReference type="Proteomes" id="UP000326553">
    <property type="component" value="Chromosome"/>
</dbReference>
<gene>
    <name evidence="3" type="ORF">CP975_03905</name>
</gene>
<accession>A0A5J6H9H3</accession>
<keyword evidence="4" id="KW-1185">Reference proteome</keyword>
<reference evidence="3 4" key="1">
    <citation type="submission" date="2017-09" db="EMBL/GenBank/DDBJ databases">
        <authorList>
            <person name="Lee N."/>
            <person name="Cho B.-K."/>
        </authorList>
    </citation>
    <scope>NUCLEOTIDE SEQUENCE [LARGE SCALE GENOMIC DNA]</scope>
    <source>
        <strain evidence="3 4">ATCC 12461</strain>
    </source>
</reference>
<dbReference type="GO" id="GO:0016705">
    <property type="term" value="F:oxidoreductase activity, acting on paired donors, with incorporation or reduction of molecular oxygen"/>
    <property type="evidence" value="ECO:0007669"/>
    <property type="project" value="InterPro"/>
</dbReference>
<sequence>MGLIANGLYALFRHPEERDRLEATGCDAAPMATAVEELLRYDPPVHIAVRTALTEAEVGDTRVPRGTILTLMLNAANRDPGVYADPHRLDLRRTGRHLAFGLGPHFCLGAPLARLEAQLMLPALLRGRPELAEDRVTYGCGFVARRVQRLRVRLTRRPPL</sequence>
<evidence type="ECO:0000256" key="2">
    <source>
        <dbReference type="RuleBase" id="RU000461"/>
    </source>
</evidence>
<keyword evidence="2" id="KW-0349">Heme</keyword>
<name>A0A5J6H9H3_STRAD</name>
<dbReference type="GO" id="GO:0004497">
    <property type="term" value="F:monooxygenase activity"/>
    <property type="evidence" value="ECO:0007669"/>
    <property type="project" value="UniProtKB-KW"/>
</dbReference>
<evidence type="ECO:0000256" key="1">
    <source>
        <dbReference type="ARBA" id="ARBA00010617"/>
    </source>
</evidence>
<dbReference type="PROSITE" id="PS00086">
    <property type="entry name" value="CYTOCHROME_P450"/>
    <property type="match status" value="1"/>
</dbReference>
<dbReference type="AlphaFoldDB" id="A0A5J6H9H3"/>
<evidence type="ECO:0000313" key="4">
    <source>
        <dbReference type="Proteomes" id="UP000326553"/>
    </source>
</evidence>
<dbReference type="GO" id="GO:0020037">
    <property type="term" value="F:heme binding"/>
    <property type="evidence" value="ECO:0007669"/>
    <property type="project" value="InterPro"/>
</dbReference>
<dbReference type="PRINTS" id="PR00359">
    <property type="entry name" value="BP450"/>
</dbReference>
<keyword evidence="2" id="KW-0479">Metal-binding</keyword>
<dbReference type="GO" id="GO:0005506">
    <property type="term" value="F:iron ion binding"/>
    <property type="evidence" value="ECO:0007669"/>
    <property type="project" value="InterPro"/>
</dbReference>
<keyword evidence="2" id="KW-0503">Monooxygenase</keyword>
<dbReference type="Gene3D" id="1.10.630.10">
    <property type="entry name" value="Cytochrome P450"/>
    <property type="match status" value="1"/>
</dbReference>
<dbReference type="InterPro" id="IPR002397">
    <property type="entry name" value="Cyt_P450_B"/>
</dbReference>
<evidence type="ECO:0000313" key="3">
    <source>
        <dbReference type="EMBL" id="QEV16756.1"/>
    </source>
</evidence>
<organism evidence="3 4">
    <name type="scientific">Streptomyces alboniger</name>
    <dbReference type="NCBI Taxonomy" id="132473"/>
    <lineage>
        <taxon>Bacteria</taxon>
        <taxon>Bacillati</taxon>
        <taxon>Actinomycetota</taxon>
        <taxon>Actinomycetes</taxon>
        <taxon>Kitasatosporales</taxon>
        <taxon>Streptomycetaceae</taxon>
        <taxon>Streptomyces</taxon>
        <taxon>Streptomyces aurantiacus group</taxon>
    </lineage>
</organism>
<dbReference type="PANTHER" id="PTHR46696:SF1">
    <property type="entry name" value="CYTOCHROME P450 YJIB-RELATED"/>
    <property type="match status" value="1"/>
</dbReference>
<dbReference type="InterPro" id="IPR017972">
    <property type="entry name" value="Cyt_P450_CS"/>
</dbReference>
<dbReference type="InterPro" id="IPR036396">
    <property type="entry name" value="Cyt_P450_sf"/>
</dbReference>
<comment type="similarity">
    <text evidence="1 2">Belongs to the cytochrome P450 family.</text>
</comment>
<dbReference type="EMBL" id="CP023695">
    <property type="protein sequence ID" value="QEV16756.1"/>
    <property type="molecule type" value="Genomic_DNA"/>
</dbReference>
<keyword evidence="2" id="KW-0408">Iron</keyword>
<dbReference type="Pfam" id="PF00067">
    <property type="entry name" value="p450"/>
    <property type="match status" value="1"/>
</dbReference>
<dbReference type="InterPro" id="IPR001128">
    <property type="entry name" value="Cyt_P450"/>
</dbReference>
<dbReference type="KEGG" id="salw:CP975_03905"/>
<protein>
    <submittedName>
        <fullName evidence="3">Cytochrome P450</fullName>
    </submittedName>
</protein>
<dbReference type="SUPFAM" id="SSF48264">
    <property type="entry name" value="Cytochrome P450"/>
    <property type="match status" value="1"/>
</dbReference>
<dbReference type="OrthoDB" id="142769at2"/>
<keyword evidence="2" id="KW-0560">Oxidoreductase</keyword>